<dbReference type="Pfam" id="PF00071">
    <property type="entry name" value="Ras"/>
    <property type="match status" value="1"/>
</dbReference>
<dbReference type="InterPro" id="IPR027417">
    <property type="entry name" value="P-loop_NTPase"/>
</dbReference>
<keyword evidence="1" id="KW-0813">Transport</keyword>
<dbReference type="SMART" id="SM00176">
    <property type="entry name" value="RAN"/>
    <property type="match status" value="1"/>
</dbReference>
<organism evidence="5 6">
    <name type="scientific">Rhizoctonia solani</name>
    <dbReference type="NCBI Taxonomy" id="456999"/>
    <lineage>
        <taxon>Eukaryota</taxon>
        <taxon>Fungi</taxon>
        <taxon>Dikarya</taxon>
        <taxon>Basidiomycota</taxon>
        <taxon>Agaricomycotina</taxon>
        <taxon>Agaricomycetes</taxon>
        <taxon>Cantharellales</taxon>
        <taxon>Ceratobasidiaceae</taxon>
        <taxon>Rhizoctonia</taxon>
    </lineage>
</organism>
<evidence type="ECO:0000256" key="3">
    <source>
        <dbReference type="ARBA" id="ARBA00022927"/>
    </source>
</evidence>
<dbReference type="GO" id="GO:0015031">
    <property type="term" value="P:protein transport"/>
    <property type="evidence" value="ECO:0007669"/>
    <property type="project" value="UniProtKB-KW"/>
</dbReference>
<dbReference type="InterPro" id="IPR005225">
    <property type="entry name" value="Small_GTP-bd"/>
</dbReference>
<dbReference type="SMART" id="SM00174">
    <property type="entry name" value="RHO"/>
    <property type="match status" value="1"/>
</dbReference>
<keyword evidence="2" id="KW-0547">Nucleotide-binding</keyword>
<dbReference type="NCBIfam" id="TIGR00231">
    <property type="entry name" value="small_GTP"/>
    <property type="match status" value="1"/>
</dbReference>
<dbReference type="InterPro" id="IPR001806">
    <property type="entry name" value="Small_GTPase"/>
</dbReference>
<protein>
    <submittedName>
        <fullName evidence="5">Uncharacterized protein</fullName>
    </submittedName>
</protein>
<evidence type="ECO:0000313" key="6">
    <source>
        <dbReference type="Proteomes" id="UP000663846"/>
    </source>
</evidence>
<dbReference type="Proteomes" id="UP000663846">
    <property type="component" value="Unassembled WGS sequence"/>
</dbReference>
<evidence type="ECO:0000256" key="1">
    <source>
        <dbReference type="ARBA" id="ARBA00022448"/>
    </source>
</evidence>
<accession>A0A8H3BF92</accession>
<dbReference type="InterPro" id="IPR025662">
    <property type="entry name" value="Sigma_54_int_dom_ATP-bd_1"/>
</dbReference>
<keyword evidence="3" id="KW-0653">Protein transport</keyword>
<dbReference type="GO" id="GO:0005525">
    <property type="term" value="F:GTP binding"/>
    <property type="evidence" value="ECO:0007669"/>
    <property type="project" value="UniProtKB-KW"/>
</dbReference>
<comment type="caution">
    <text evidence="5">The sequence shown here is derived from an EMBL/GenBank/DDBJ whole genome shotgun (WGS) entry which is preliminary data.</text>
</comment>
<gene>
    <name evidence="5" type="ORF">RDB_LOCUS151798</name>
</gene>
<dbReference type="PROSITE" id="PS51421">
    <property type="entry name" value="RAS"/>
    <property type="match status" value="1"/>
</dbReference>
<dbReference type="Gene3D" id="3.40.50.300">
    <property type="entry name" value="P-loop containing nucleotide triphosphate hydrolases"/>
    <property type="match status" value="1"/>
</dbReference>
<dbReference type="PROSITE" id="PS00675">
    <property type="entry name" value="SIGMA54_INTERACT_1"/>
    <property type="match status" value="1"/>
</dbReference>
<name>A0A8H3BF92_9AGAM</name>
<dbReference type="PRINTS" id="PR00449">
    <property type="entry name" value="RASTRNSFRMNG"/>
</dbReference>
<proteinExistence type="predicted"/>
<dbReference type="SMART" id="SM00175">
    <property type="entry name" value="RAB"/>
    <property type="match status" value="1"/>
</dbReference>
<dbReference type="PANTHER" id="PTHR47977">
    <property type="entry name" value="RAS-RELATED PROTEIN RAB"/>
    <property type="match status" value="1"/>
</dbReference>
<dbReference type="InterPro" id="IPR050227">
    <property type="entry name" value="Rab"/>
</dbReference>
<dbReference type="PROSITE" id="PS51419">
    <property type="entry name" value="RAB"/>
    <property type="match status" value="1"/>
</dbReference>
<dbReference type="EMBL" id="CAJMWS010000624">
    <property type="protein sequence ID" value="CAE6455675.1"/>
    <property type="molecule type" value="Genomic_DNA"/>
</dbReference>
<dbReference type="GO" id="GO:0003924">
    <property type="term" value="F:GTPase activity"/>
    <property type="evidence" value="ECO:0007669"/>
    <property type="project" value="InterPro"/>
</dbReference>
<dbReference type="SUPFAM" id="SSF52540">
    <property type="entry name" value="P-loop containing nucleoside triphosphate hydrolases"/>
    <property type="match status" value="1"/>
</dbReference>
<evidence type="ECO:0000256" key="4">
    <source>
        <dbReference type="ARBA" id="ARBA00023134"/>
    </source>
</evidence>
<keyword evidence="4" id="KW-0342">GTP-binding</keyword>
<dbReference type="FunFam" id="3.40.50.300:FF:000808">
    <property type="entry name" value="Small GTP-binding protein, putative"/>
    <property type="match status" value="1"/>
</dbReference>
<evidence type="ECO:0000313" key="5">
    <source>
        <dbReference type="EMBL" id="CAE6455675.1"/>
    </source>
</evidence>
<dbReference type="Gene3D" id="1.20.1280.50">
    <property type="match status" value="1"/>
</dbReference>
<dbReference type="SMART" id="SM00173">
    <property type="entry name" value="RAS"/>
    <property type="match status" value="1"/>
</dbReference>
<reference evidence="5" key="1">
    <citation type="submission" date="2021-01" db="EMBL/GenBank/DDBJ databases">
        <authorList>
            <person name="Kaushik A."/>
        </authorList>
    </citation>
    <scope>NUCLEOTIDE SEQUENCE</scope>
    <source>
        <strain evidence="5">AG1-1C</strain>
    </source>
</reference>
<dbReference type="AlphaFoldDB" id="A0A8H3BF92"/>
<dbReference type="CDD" id="cd00154">
    <property type="entry name" value="Rab"/>
    <property type="match status" value="1"/>
</dbReference>
<sequence>MAATAQLPVLKDINVVIIGDSGVGKSALVKRFANDTFDSALTVTIGVEYLVKNVYFDDRAVQLKLWDTSGLERFRTITTRYIRGSSVAIVVYDITDSESFRSISQWINTVRVEGGSDLAIVLVGNKREMSDRRQVSMEEASRRAKTLNIIFMETSAKSGHNVEDLFEIIAMGASRKPEDKFPPIGDQFLSALDQYIQSCSHAQGAWIQRGRLNNTPKFLANLDRLSNDITSHIQRLQDVRVAINKTSNSTVKVAPINSLPPEILARIFCLVASVRPCFIERDRRGNFSQIKYPLYPDALSHVSSFWRRVAIGTPSLWAHIDITLDRSLNPGPFARAKVYATRAGQLPLEIHIIDPTLVAKEGELGEPEYDPSHNRDYLPEFEILTSDAVPIKSLELDMDVRTYHQYREIYYSALEYFFARSIPGVLKRYVVRCFIDEWIGPHPFIEPVDMPYSLDGALLAIPSARLDKLWLPISTIRISGLCPHWKSKAYYGLVELYIDTGIPYISETDLFGILRASPKLQVLHIKTTIGEPANDTNREPAYLEDLRDLRFAISWDDRSSSSARILRRIAPGKKPLQLAYLGPICDELVNFFSRANVNRFYTTARNPHPLHPVLNQPSRLNALVLDGLDFDLGSVTPLLGLVNSNLENVPPSTTQIDSLYLLRYIQLNFEEIQAVVKMYSVQRLVVYGGAISYQTHSGRVLSSNLRNTRIKLSSISGCQSVKYQFDPKVIEDDCDDWIVTSLSD</sequence>
<evidence type="ECO:0000256" key="2">
    <source>
        <dbReference type="ARBA" id="ARBA00022741"/>
    </source>
</evidence>